<keyword evidence="3" id="KW-1185">Reference proteome</keyword>
<sequence>MGTHGLVPREGPVGSLGSSEARAVSSSPKLVGSHVGSAPIGHVLHGVQRPKSPNMRSYAS</sequence>
<dbReference type="AlphaFoldDB" id="A0A2I0JTI6"/>
<name>A0A2I0JTI6_PUNGR</name>
<dbReference type="EMBL" id="PGOL01001341">
    <property type="protein sequence ID" value="PKI58766.1"/>
    <property type="molecule type" value="Genomic_DNA"/>
</dbReference>
<proteinExistence type="predicted"/>
<reference evidence="2 3" key="1">
    <citation type="submission" date="2017-11" db="EMBL/GenBank/DDBJ databases">
        <title>De-novo sequencing of pomegranate (Punica granatum L.) genome.</title>
        <authorList>
            <person name="Akparov Z."/>
            <person name="Amiraslanov A."/>
            <person name="Hajiyeva S."/>
            <person name="Abbasov M."/>
            <person name="Kaur K."/>
            <person name="Hamwieh A."/>
            <person name="Solovyev V."/>
            <person name="Salamov A."/>
            <person name="Braich B."/>
            <person name="Kosarev P."/>
            <person name="Mahmoud A."/>
            <person name="Hajiyev E."/>
            <person name="Babayeva S."/>
            <person name="Izzatullayeva V."/>
            <person name="Mammadov A."/>
            <person name="Mammadov A."/>
            <person name="Sharifova S."/>
            <person name="Ojaghi J."/>
            <person name="Eynullazada K."/>
            <person name="Bayramov B."/>
            <person name="Abdulazimova A."/>
            <person name="Shahmuradov I."/>
        </authorList>
    </citation>
    <scope>NUCLEOTIDE SEQUENCE [LARGE SCALE GENOMIC DNA]</scope>
    <source>
        <strain evidence="3">cv. AG2017</strain>
        <tissue evidence="2">Leaf</tissue>
    </source>
</reference>
<evidence type="ECO:0000313" key="2">
    <source>
        <dbReference type="EMBL" id="PKI58766.1"/>
    </source>
</evidence>
<evidence type="ECO:0000313" key="3">
    <source>
        <dbReference type="Proteomes" id="UP000233551"/>
    </source>
</evidence>
<dbReference type="Proteomes" id="UP000233551">
    <property type="component" value="Unassembled WGS sequence"/>
</dbReference>
<evidence type="ECO:0000256" key="1">
    <source>
        <dbReference type="SAM" id="MobiDB-lite"/>
    </source>
</evidence>
<organism evidence="2 3">
    <name type="scientific">Punica granatum</name>
    <name type="common">Pomegranate</name>
    <dbReference type="NCBI Taxonomy" id="22663"/>
    <lineage>
        <taxon>Eukaryota</taxon>
        <taxon>Viridiplantae</taxon>
        <taxon>Streptophyta</taxon>
        <taxon>Embryophyta</taxon>
        <taxon>Tracheophyta</taxon>
        <taxon>Spermatophyta</taxon>
        <taxon>Magnoliopsida</taxon>
        <taxon>eudicotyledons</taxon>
        <taxon>Gunneridae</taxon>
        <taxon>Pentapetalae</taxon>
        <taxon>rosids</taxon>
        <taxon>malvids</taxon>
        <taxon>Myrtales</taxon>
        <taxon>Lythraceae</taxon>
        <taxon>Punica</taxon>
    </lineage>
</organism>
<feature type="region of interest" description="Disordered" evidence="1">
    <location>
        <begin position="1"/>
        <end position="60"/>
    </location>
</feature>
<gene>
    <name evidence="2" type="ORF">CRG98_020825</name>
</gene>
<protein>
    <submittedName>
        <fullName evidence="2">Uncharacterized protein</fullName>
    </submittedName>
</protein>
<accession>A0A2I0JTI6</accession>
<comment type="caution">
    <text evidence="2">The sequence shown here is derived from an EMBL/GenBank/DDBJ whole genome shotgun (WGS) entry which is preliminary data.</text>
</comment>